<keyword evidence="4" id="KW-0812">Transmembrane</keyword>
<keyword evidence="2" id="KW-0863">Zinc-finger</keyword>
<keyword evidence="3" id="KW-0862">Zinc</keyword>
<dbReference type="GO" id="GO:0008270">
    <property type="term" value="F:zinc ion binding"/>
    <property type="evidence" value="ECO:0007669"/>
    <property type="project" value="UniProtKB-KW"/>
</dbReference>
<dbReference type="InterPro" id="IPR017907">
    <property type="entry name" value="Znf_RING_CS"/>
</dbReference>
<keyword evidence="4" id="KW-0472">Membrane</keyword>
<evidence type="ECO:0000256" key="1">
    <source>
        <dbReference type="ARBA" id="ARBA00022723"/>
    </source>
</evidence>
<dbReference type="InterPro" id="IPR001841">
    <property type="entry name" value="Znf_RING"/>
</dbReference>
<evidence type="ECO:0000256" key="4">
    <source>
        <dbReference type="SAM" id="Phobius"/>
    </source>
</evidence>
<keyword evidence="1" id="KW-0479">Metal-binding</keyword>
<name>A0A6C0KGA0_9ZZZZ</name>
<evidence type="ECO:0000256" key="2">
    <source>
        <dbReference type="ARBA" id="ARBA00022771"/>
    </source>
</evidence>
<organism evidence="6">
    <name type="scientific">viral metagenome</name>
    <dbReference type="NCBI Taxonomy" id="1070528"/>
    <lineage>
        <taxon>unclassified sequences</taxon>
        <taxon>metagenomes</taxon>
        <taxon>organismal metagenomes</taxon>
    </lineage>
</organism>
<dbReference type="Gene3D" id="3.30.40.10">
    <property type="entry name" value="Zinc/RING finger domain, C3HC4 (zinc finger)"/>
    <property type="match status" value="1"/>
</dbReference>
<dbReference type="SUPFAM" id="SSF57850">
    <property type="entry name" value="RING/U-box"/>
    <property type="match status" value="1"/>
</dbReference>
<dbReference type="EMBL" id="MN740855">
    <property type="protein sequence ID" value="QHU15358.1"/>
    <property type="molecule type" value="Genomic_DNA"/>
</dbReference>
<dbReference type="SMART" id="SM00184">
    <property type="entry name" value="RING"/>
    <property type="match status" value="1"/>
</dbReference>
<dbReference type="AlphaFoldDB" id="A0A6C0KGA0"/>
<protein>
    <recommendedName>
        <fullName evidence="5">RING-type domain-containing protein</fullName>
    </recommendedName>
</protein>
<accession>A0A6C0KGA0</accession>
<dbReference type="InterPro" id="IPR013083">
    <property type="entry name" value="Znf_RING/FYVE/PHD"/>
</dbReference>
<evidence type="ECO:0000259" key="5">
    <source>
        <dbReference type="PROSITE" id="PS50089"/>
    </source>
</evidence>
<sequence length="130" mass="14786">MPWRRKLFEVSIFDTGLKTSPMREPVVTPLDQAEPCPICLARVPDTFMRPCAHGLCQQCATRMIAYYGWPVVCPLCTRTAVQLVTRTDHAIVLRNARQDPPARVPLWFSATLLFALGFWLGKFLHFPLAE</sequence>
<dbReference type="PROSITE" id="PS50089">
    <property type="entry name" value="ZF_RING_2"/>
    <property type="match status" value="1"/>
</dbReference>
<feature type="domain" description="RING-type" evidence="5">
    <location>
        <begin position="36"/>
        <end position="77"/>
    </location>
</feature>
<feature type="transmembrane region" description="Helical" evidence="4">
    <location>
        <begin position="104"/>
        <end position="121"/>
    </location>
</feature>
<proteinExistence type="predicted"/>
<evidence type="ECO:0000313" key="6">
    <source>
        <dbReference type="EMBL" id="QHU15358.1"/>
    </source>
</evidence>
<keyword evidence="4" id="KW-1133">Transmembrane helix</keyword>
<evidence type="ECO:0000256" key="3">
    <source>
        <dbReference type="ARBA" id="ARBA00022833"/>
    </source>
</evidence>
<dbReference type="Pfam" id="PF13920">
    <property type="entry name" value="zf-C3HC4_3"/>
    <property type="match status" value="1"/>
</dbReference>
<reference evidence="6" key="1">
    <citation type="journal article" date="2020" name="Nature">
        <title>Giant virus diversity and host interactions through global metagenomics.</title>
        <authorList>
            <person name="Schulz F."/>
            <person name="Roux S."/>
            <person name="Paez-Espino D."/>
            <person name="Jungbluth S."/>
            <person name="Walsh D.A."/>
            <person name="Denef V.J."/>
            <person name="McMahon K.D."/>
            <person name="Konstantinidis K.T."/>
            <person name="Eloe-Fadrosh E.A."/>
            <person name="Kyrpides N.C."/>
            <person name="Woyke T."/>
        </authorList>
    </citation>
    <scope>NUCLEOTIDE SEQUENCE</scope>
    <source>
        <strain evidence="6">GVMAG-S-1103017-68</strain>
    </source>
</reference>
<dbReference type="PROSITE" id="PS00518">
    <property type="entry name" value="ZF_RING_1"/>
    <property type="match status" value="1"/>
</dbReference>